<keyword evidence="1" id="KW-1133">Transmembrane helix</keyword>
<dbReference type="Proteomes" id="UP000009102">
    <property type="component" value="Chromosome"/>
</dbReference>
<keyword evidence="3" id="KW-1185">Reference proteome</keyword>
<dbReference type="InterPro" id="IPR030802">
    <property type="entry name" value="Permease_MalE"/>
</dbReference>
<evidence type="ECO:0000313" key="3">
    <source>
        <dbReference type="Proteomes" id="UP000009102"/>
    </source>
</evidence>
<feature type="transmembrane region" description="Helical" evidence="1">
    <location>
        <begin position="319"/>
        <end position="338"/>
    </location>
</feature>
<dbReference type="AlphaFoldDB" id="D0L0G9"/>
<evidence type="ECO:0000313" key="2">
    <source>
        <dbReference type="EMBL" id="ACX96192.1"/>
    </source>
</evidence>
<accession>D0L0G9</accession>
<keyword evidence="1" id="KW-0472">Membrane</keyword>
<dbReference type="eggNOG" id="COG0767">
    <property type="taxonomic scope" value="Bacteria"/>
</dbReference>
<feature type="transmembrane region" description="Helical" evidence="1">
    <location>
        <begin position="393"/>
        <end position="411"/>
    </location>
</feature>
<dbReference type="PANTHER" id="PTHR30188:SF3">
    <property type="entry name" value="ABC TRANSPORTER PERMEASE"/>
    <property type="match status" value="1"/>
</dbReference>
<dbReference type="STRING" id="555778.Hneap_1358"/>
<feature type="transmembrane region" description="Helical" evidence="1">
    <location>
        <begin position="203"/>
        <end position="224"/>
    </location>
</feature>
<organism evidence="2 3">
    <name type="scientific">Halothiobacillus neapolitanus (strain ATCC 23641 / DSM 15147 / CIP 104769 / NCIMB 8539 / c2)</name>
    <name type="common">Thiobacillus neapolitanus</name>
    <dbReference type="NCBI Taxonomy" id="555778"/>
    <lineage>
        <taxon>Bacteria</taxon>
        <taxon>Pseudomonadati</taxon>
        <taxon>Pseudomonadota</taxon>
        <taxon>Gammaproteobacteria</taxon>
        <taxon>Chromatiales</taxon>
        <taxon>Halothiobacillaceae</taxon>
        <taxon>Halothiobacillus</taxon>
    </lineage>
</organism>
<proteinExistence type="predicted"/>
<dbReference type="KEGG" id="hna:Hneap_1358"/>
<protein>
    <submittedName>
        <fullName evidence="2">Uncharacterized protein</fullName>
    </submittedName>
</protein>
<sequence length="413" mass="45241">MHFFKLMISSMTIITKRYRHTLMSTAAETTSSAETPPLARWLEDKDARDRQVTVLVLSGTWTIHSLQHVPTLDTLSGAPTKKADKPCIVLRSEMSAFDGAGALVLARWIRTWRADGFEVDLGEFPPRETSLLQLLDDRLVDTEPAPVKKPKMIARIGQFTVEQWHETRSFLAFLGELVWRGAPLLLTFWRIRWRAVISEIDAAGVRALGIVGLLSFMIGMVMAYQGGATLQNYGANVLIVDLVGIITLREMGPLLAAIIVAGRTGSSYTAQLGTMRITEEIDALRAIGVPPFEILIFPKVLALIITLPLLSIFSDLMGLLGGAVVANYGFGVSFSVYFDRMPEAVSLTTLWLGLLKTPVFAIVIALIGCMQGLRVRGSAAEVGHATTVSVVQAIFMVIVIDALFSVLYNVMGY</sequence>
<reference evidence="2 3" key="1">
    <citation type="submission" date="2009-10" db="EMBL/GenBank/DDBJ databases">
        <title>Complete sequence of Halothiobacillus neapolitanus c2.</title>
        <authorList>
            <consortium name="US DOE Joint Genome Institute"/>
            <person name="Lucas S."/>
            <person name="Copeland A."/>
            <person name="Lapidus A."/>
            <person name="Glavina del Rio T."/>
            <person name="Tice H."/>
            <person name="Bruce D."/>
            <person name="Goodwin L."/>
            <person name="Pitluck S."/>
            <person name="Davenport K."/>
            <person name="Brettin T."/>
            <person name="Detter J.C."/>
            <person name="Han C."/>
            <person name="Tapia R."/>
            <person name="Larimer F."/>
            <person name="Land M."/>
            <person name="Hauser L."/>
            <person name="Kyrpides N."/>
            <person name="Mikhailova N."/>
            <person name="Kerfeld C."/>
            <person name="Cannon G."/>
            <person name="Heinhort S."/>
        </authorList>
    </citation>
    <scope>NUCLEOTIDE SEQUENCE [LARGE SCALE GENOMIC DNA]</scope>
    <source>
        <strain evidence="3">ATCC 23641 / c2</strain>
    </source>
</reference>
<dbReference type="PANTHER" id="PTHR30188">
    <property type="entry name" value="ABC TRANSPORTER PERMEASE PROTEIN-RELATED"/>
    <property type="match status" value="1"/>
</dbReference>
<keyword evidence="1" id="KW-0812">Transmembrane</keyword>
<feature type="transmembrane region" description="Helical" evidence="1">
    <location>
        <begin position="350"/>
        <end position="373"/>
    </location>
</feature>
<evidence type="ECO:0000256" key="1">
    <source>
        <dbReference type="SAM" id="Phobius"/>
    </source>
</evidence>
<dbReference type="InterPro" id="IPR003453">
    <property type="entry name" value="ABC_MlaE_roteobac"/>
</dbReference>
<name>D0L0G9_HALNC</name>
<dbReference type="GO" id="GO:0043190">
    <property type="term" value="C:ATP-binding cassette (ABC) transporter complex"/>
    <property type="evidence" value="ECO:0007669"/>
    <property type="project" value="InterPro"/>
</dbReference>
<dbReference type="GO" id="GO:0005548">
    <property type="term" value="F:phospholipid transporter activity"/>
    <property type="evidence" value="ECO:0007669"/>
    <property type="project" value="TreeGrafter"/>
</dbReference>
<dbReference type="HOGENOM" id="CLU_045686_0_0_6"/>
<dbReference type="NCBIfam" id="TIGR00056">
    <property type="entry name" value="MlaE family lipid ABC transporter permease subunit"/>
    <property type="match status" value="1"/>
</dbReference>
<feature type="transmembrane region" description="Helical" evidence="1">
    <location>
        <begin position="294"/>
        <end position="313"/>
    </location>
</feature>
<dbReference type="Pfam" id="PF02405">
    <property type="entry name" value="MlaE"/>
    <property type="match status" value="1"/>
</dbReference>
<gene>
    <name evidence="2" type="ordered locus">Hneap_1358</name>
</gene>
<dbReference type="EMBL" id="CP001801">
    <property type="protein sequence ID" value="ACX96192.1"/>
    <property type="molecule type" value="Genomic_DNA"/>
</dbReference>